<dbReference type="Pfam" id="PF06969">
    <property type="entry name" value="HemN_C"/>
    <property type="match status" value="1"/>
</dbReference>
<proteinExistence type="inferred from homology"/>
<dbReference type="EMBL" id="AP023418">
    <property type="protein sequence ID" value="BCK82553.1"/>
    <property type="molecule type" value="Genomic_DNA"/>
</dbReference>
<keyword evidence="6 9" id="KW-0408">Iron</keyword>
<keyword evidence="5 9" id="KW-0479">Metal-binding</keyword>
<protein>
    <recommendedName>
        <fullName evidence="2 9">Heme chaperone HemW</fullName>
    </recommendedName>
</protein>
<dbReference type="SFLD" id="SFLDS00029">
    <property type="entry name" value="Radical_SAM"/>
    <property type="match status" value="1"/>
</dbReference>
<dbReference type="GO" id="GO:0006779">
    <property type="term" value="P:porphyrin-containing compound biosynthetic process"/>
    <property type="evidence" value="ECO:0007669"/>
    <property type="project" value="InterPro"/>
</dbReference>
<name>A0A810QDC3_9FIRM</name>
<dbReference type="SFLD" id="SFLDF00562">
    <property type="entry name" value="HemN-like__clustered_with_heat"/>
    <property type="match status" value="1"/>
</dbReference>
<dbReference type="SFLD" id="SFLDF00288">
    <property type="entry name" value="HemN-like__clustered_with_nucl"/>
    <property type="match status" value="1"/>
</dbReference>
<dbReference type="GO" id="GO:0046872">
    <property type="term" value="F:metal ion binding"/>
    <property type="evidence" value="ECO:0007669"/>
    <property type="project" value="UniProtKB-UniRule"/>
</dbReference>
<keyword evidence="3 9" id="KW-0349">Heme</keyword>
<dbReference type="InterPro" id="IPR034505">
    <property type="entry name" value="Coproporphyrinogen-III_oxidase"/>
</dbReference>
<dbReference type="InterPro" id="IPR004559">
    <property type="entry name" value="HemW-like"/>
</dbReference>
<keyword evidence="8 9" id="KW-0143">Chaperone</keyword>
<dbReference type="AlphaFoldDB" id="A0A810QDC3"/>
<dbReference type="SMART" id="SM00729">
    <property type="entry name" value="Elp3"/>
    <property type="match status" value="1"/>
</dbReference>
<dbReference type="InterPro" id="IPR013785">
    <property type="entry name" value="Aldolase_TIM"/>
</dbReference>
<dbReference type="KEGG" id="vcop:MM50RIKEN_23160"/>
<gene>
    <name evidence="11" type="ORF">MM50RIKEN_23160</name>
</gene>
<dbReference type="SUPFAM" id="SSF102114">
    <property type="entry name" value="Radical SAM enzymes"/>
    <property type="match status" value="1"/>
</dbReference>
<comment type="subcellular location">
    <subcellularLocation>
        <location evidence="9">Cytoplasm</location>
    </subcellularLocation>
</comment>
<evidence type="ECO:0000256" key="9">
    <source>
        <dbReference type="RuleBase" id="RU364116"/>
    </source>
</evidence>
<feature type="domain" description="Radical SAM core" evidence="10">
    <location>
        <begin position="4"/>
        <end position="239"/>
    </location>
</feature>
<dbReference type="GO" id="GO:0051539">
    <property type="term" value="F:4 iron, 4 sulfur cluster binding"/>
    <property type="evidence" value="ECO:0007669"/>
    <property type="project" value="UniProtKB-UniRule"/>
</dbReference>
<dbReference type="Pfam" id="PF04055">
    <property type="entry name" value="Radical_SAM"/>
    <property type="match status" value="1"/>
</dbReference>
<dbReference type="Gene3D" id="3.20.20.70">
    <property type="entry name" value="Aldolase class I"/>
    <property type="match status" value="1"/>
</dbReference>
<dbReference type="InterPro" id="IPR058240">
    <property type="entry name" value="rSAM_sf"/>
</dbReference>
<evidence type="ECO:0000256" key="3">
    <source>
        <dbReference type="ARBA" id="ARBA00022617"/>
    </source>
</evidence>
<dbReference type="InterPro" id="IPR006638">
    <property type="entry name" value="Elp3/MiaA/NifB-like_rSAM"/>
</dbReference>
<evidence type="ECO:0000313" key="12">
    <source>
        <dbReference type="Proteomes" id="UP000681035"/>
    </source>
</evidence>
<keyword evidence="9" id="KW-0004">4Fe-4S</keyword>
<organism evidence="11 12">
    <name type="scientific">Vescimonas coprocola</name>
    <dbReference type="NCBI Taxonomy" id="2714355"/>
    <lineage>
        <taxon>Bacteria</taxon>
        <taxon>Bacillati</taxon>
        <taxon>Bacillota</taxon>
        <taxon>Clostridia</taxon>
        <taxon>Eubacteriales</taxon>
        <taxon>Oscillospiraceae</taxon>
        <taxon>Vescimonas</taxon>
    </lineage>
</organism>
<evidence type="ECO:0000256" key="8">
    <source>
        <dbReference type="ARBA" id="ARBA00023186"/>
    </source>
</evidence>
<dbReference type="InterPro" id="IPR007197">
    <property type="entry name" value="rSAM"/>
</dbReference>
<keyword evidence="7 9" id="KW-0411">Iron-sulfur</keyword>
<evidence type="ECO:0000256" key="4">
    <source>
        <dbReference type="ARBA" id="ARBA00022691"/>
    </source>
</evidence>
<dbReference type="GO" id="GO:0005737">
    <property type="term" value="C:cytoplasm"/>
    <property type="evidence" value="ECO:0007669"/>
    <property type="project" value="UniProtKB-SubCell"/>
</dbReference>
<dbReference type="Proteomes" id="UP000681035">
    <property type="component" value="Chromosome"/>
</dbReference>
<dbReference type="InterPro" id="IPR010723">
    <property type="entry name" value="HemN_C"/>
</dbReference>
<accession>A0A810QDC3</accession>
<dbReference type="NCBIfam" id="TIGR00539">
    <property type="entry name" value="hemN_rel"/>
    <property type="match status" value="1"/>
</dbReference>
<evidence type="ECO:0000313" key="11">
    <source>
        <dbReference type="EMBL" id="BCK82553.1"/>
    </source>
</evidence>
<reference evidence="11" key="1">
    <citation type="submission" date="2020-09" db="EMBL/GenBank/DDBJ databases">
        <title>New species isolated from human feces.</title>
        <authorList>
            <person name="Kitahara M."/>
            <person name="Shigeno Y."/>
            <person name="Shime M."/>
            <person name="Matsumoto Y."/>
            <person name="Nakamura S."/>
            <person name="Motooka D."/>
            <person name="Fukuoka S."/>
            <person name="Nishikawa H."/>
            <person name="Benno Y."/>
        </authorList>
    </citation>
    <scope>NUCLEOTIDE SEQUENCE</scope>
    <source>
        <strain evidence="11">MM50</strain>
    </source>
</reference>
<keyword evidence="4 9" id="KW-0949">S-adenosyl-L-methionine</keyword>
<dbReference type="PANTHER" id="PTHR13932">
    <property type="entry name" value="COPROPORPHYRINIGEN III OXIDASE"/>
    <property type="match status" value="1"/>
</dbReference>
<dbReference type="PANTHER" id="PTHR13932:SF5">
    <property type="entry name" value="RADICAL S-ADENOSYL METHIONINE DOMAIN-CONTAINING PROTEIN 1, MITOCHONDRIAL"/>
    <property type="match status" value="1"/>
</dbReference>
<dbReference type="CDD" id="cd01335">
    <property type="entry name" value="Radical_SAM"/>
    <property type="match status" value="1"/>
</dbReference>
<dbReference type="GO" id="GO:0004109">
    <property type="term" value="F:coproporphyrinogen oxidase activity"/>
    <property type="evidence" value="ECO:0007669"/>
    <property type="project" value="InterPro"/>
</dbReference>
<dbReference type="SFLD" id="SFLDG01082">
    <property type="entry name" value="B12-binding_domain_containing"/>
    <property type="match status" value="1"/>
</dbReference>
<keyword evidence="12" id="KW-1185">Reference proteome</keyword>
<evidence type="ECO:0000259" key="10">
    <source>
        <dbReference type="PROSITE" id="PS51918"/>
    </source>
</evidence>
<keyword evidence="9" id="KW-0963">Cytoplasm</keyword>
<evidence type="ECO:0000256" key="7">
    <source>
        <dbReference type="ARBA" id="ARBA00023014"/>
    </source>
</evidence>
<dbReference type="PROSITE" id="PS51918">
    <property type="entry name" value="RADICAL_SAM"/>
    <property type="match status" value="1"/>
</dbReference>
<comment type="similarity">
    <text evidence="1">Belongs to the anaerobic coproporphyrinogen-III oxidase family. HemW subfamily.</text>
</comment>
<sequence>MTMAKQAHPLGLYLHIPFCKSKCAYCDFYSLSGREDRMDAYTAALERHLIEVAPQAAQHSVDTVYFGGGTPSYLGEKRLVKLLKAVKKHYHMDPHAEITLEANPDSAGDWKALRALRRAGFNRISLGVQSTDDVCLRALGRIHTWQQVQEAVSACRRAKFPDVSLDLIYGLPGQTMEQWEKTLSDALTLQPEHLSCYGLKLEEGTPLYRQRDSLTLPDDEAQADMYLYAVEYLRQNGYEQYEISNFARPGHASRHNLKCWTLGEYAGFGPGAYSDFGGVRYGYIRDLDRYIAGELVLAESEHIPASEREMEYIMLRLRTTEGMNIREFENRFRRRFDPLGARLEVYADHGLAQRTEQGWRLTPRGFLVSNQIIGELQELLNREKLERLRRAQEGDYRVV</sequence>
<evidence type="ECO:0000256" key="2">
    <source>
        <dbReference type="ARBA" id="ARBA00017228"/>
    </source>
</evidence>
<evidence type="ECO:0000256" key="5">
    <source>
        <dbReference type="ARBA" id="ARBA00022723"/>
    </source>
</evidence>
<dbReference type="SFLD" id="SFLDG01065">
    <property type="entry name" value="anaerobic_coproporphyrinogen-I"/>
    <property type="match status" value="1"/>
</dbReference>
<evidence type="ECO:0000256" key="1">
    <source>
        <dbReference type="ARBA" id="ARBA00006100"/>
    </source>
</evidence>
<comment type="function">
    <text evidence="9">Probably acts as a heme chaperone, transferring heme to an unknown acceptor. Binds one molecule of heme per monomer, possibly covalently. Binds 1 [4Fe-4S] cluster. The cluster is coordinated with 3 cysteines and an exchangeable S-adenosyl-L-methionine.</text>
</comment>
<evidence type="ECO:0000256" key="6">
    <source>
        <dbReference type="ARBA" id="ARBA00023004"/>
    </source>
</evidence>